<dbReference type="EMBL" id="NIZV01000310">
    <property type="protein sequence ID" value="RSL94864.1"/>
    <property type="molecule type" value="Genomic_DNA"/>
</dbReference>
<organism evidence="2 3">
    <name type="scientific">Fusarium ambrosium</name>
    <dbReference type="NCBI Taxonomy" id="131363"/>
    <lineage>
        <taxon>Eukaryota</taxon>
        <taxon>Fungi</taxon>
        <taxon>Dikarya</taxon>
        <taxon>Ascomycota</taxon>
        <taxon>Pezizomycotina</taxon>
        <taxon>Sordariomycetes</taxon>
        <taxon>Hypocreomycetidae</taxon>
        <taxon>Hypocreales</taxon>
        <taxon>Nectriaceae</taxon>
        <taxon>Fusarium</taxon>
        <taxon>Fusarium solani species complex</taxon>
    </lineage>
</organism>
<accession>A0A428SYI6</accession>
<keyword evidence="3" id="KW-1185">Reference proteome</keyword>
<dbReference type="AlphaFoldDB" id="A0A428SYI6"/>
<evidence type="ECO:0000313" key="2">
    <source>
        <dbReference type="EMBL" id="RSL94864.1"/>
    </source>
</evidence>
<feature type="signal peptide" evidence="1">
    <location>
        <begin position="1"/>
        <end position="24"/>
    </location>
</feature>
<keyword evidence="1" id="KW-0732">Signal</keyword>
<protein>
    <submittedName>
        <fullName evidence="2">Uncharacterized protein</fullName>
    </submittedName>
</protein>
<proteinExistence type="predicted"/>
<feature type="chain" id="PRO_5019489910" evidence="1">
    <location>
        <begin position="25"/>
        <end position="121"/>
    </location>
</feature>
<gene>
    <name evidence="2" type="ORF">CDV31_014121</name>
</gene>
<reference evidence="2 3" key="1">
    <citation type="submission" date="2017-06" db="EMBL/GenBank/DDBJ databases">
        <title>Cmopartive genomic analysis of Ambrosia Fusariam Clade fungi.</title>
        <authorList>
            <person name="Stajich J.E."/>
            <person name="Carrillo J."/>
            <person name="Kijimoto T."/>
            <person name="Eskalen A."/>
            <person name="O'Donnell K."/>
            <person name="Kasson M."/>
        </authorList>
    </citation>
    <scope>NUCLEOTIDE SEQUENCE [LARGE SCALE GENOMIC DNA]</scope>
    <source>
        <strain evidence="2 3">NRRL 20438</strain>
    </source>
</reference>
<sequence>MTLMVLVSMTLVFMIFILTLVSKALHDPPSLSSLQSTLVSMTLYDPRLYDPHEPHLHDSGLHGPPWLLSMTIPWPLPRLQSPRPSMTPVCMTLVSMTLHKLHDPPVSMTPVAMTLVSAPVP</sequence>
<evidence type="ECO:0000256" key="1">
    <source>
        <dbReference type="SAM" id="SignalP"/>
    </source>
</evidence>
<evidence type="ECO:0000313" key="3">
    <source>
        <dbReference type="Proteomes" id="UP000288429"/>
    </source>
</evidence>
<dbReference type="Proteomes" id="UP000288429">
    <property type="component" value="Unassembled WGS sequence"/>
</dbReference>
<comment type="caution">
    <text evidence="2">The sequence shown here is derived from an EMBL/GenBank/DDBJ whole genome shotgun (WGS) entry which is preliminary data.</text>
</comment>
<name>A0A428SYI6_9HYPO</name>